<evidence type="ECO:0000259" key="13">
    <source>
        <dbReference type="PROSITE" id="PS50240"/>
    </source>
</evidence>
<dbReference type="InterPro" id="IPR001314">
    <property type="entry name" value="Peptidase_S1A"/>
</dbReference>
<dbReference type="EC" id="3.4.21.4" evidence="14"/>
<evidence type="ECO:0000256" key="10">
    <source>
        <dbReference type="ARBA" id="ARBA00084094"/>
    </source>
</evidence>
<keyword evidence="10" id="KW-1205">Fibrinolytic toxin</keyword>
<comment type="function">
    <text evidence="9">Fibrinolytic activity; shows preferential cleavage of Arg-Gly bonds in all three fibrinogen chains. Contact with the caterpillars causes severe bleeding, due the anticoagulant effect of the protein.</text>
</comment>
<dbReference type="GO" id="GO:0006508">
    <property type="term" value="P:proteolysis"/>
    <property type="evidence" value="ECO:0007669"/>
    <property type="project" value="UniProtKB-KW"/>
</dbReference>
<dbReference type="AlphaFoldDB" id="A0A089RSY7"/>
<evidence type="ECO:0000256" key="7">
    <source>
        <dbReference type="ARBA" id="ARBA00023157"/>
    </source>
</evidence>
<reference evidence="15" key="2">
    <citation type="submission" date="2016-07" db="EMBL/GenBank/DDBJ databases">
        <authorList>
            <person name="Bretaudeau A."/>
        </authorList>
    </citation>
    <scope>NUCLEOTIDE SEQUENCE</scope>
    <source>
        <strain evidence="15">Rice</strain>
        <tissue evidence="15">Whole body</tissue>
    </source>
</reference>
<evidence type="ECO:0000256" key="2">
    <source>
        <dbReference type="ARBA" id="ARBA00007664"/>
    </source>
</evidence>
<dbReference type="SUPFAM" id="SSF50494">
    <property type="entry name" value="Trypsin-like serine proteases"/>
    <property type="match status" value="1"/>
</dbReference>
<evidence type="ECO:0000256" key="9">
    <source>
        <dbReference type="ARBA" id="ARBA00055534"/>
    </source>
</evidence>
<dbReference type="PANTHER" id="PTHR24276">
    <property type="entry name" value="POLYSERASE-RELATED"/>
    <property type="match status" value="1"/>
</dbReference>
<dbReference type="CDD" id="cd00190">
    <property type="entry name" value="Tryp_SPc"/>
    <property type="match status" value="1"/>
</dbReference>
<evidence type="ECO:0000313" key="15">
    <source>
        <dbReference type="EMBL" id="SOQ47998.1"/>
    </source>
</evidence>
<dbReference type="EMBL" id="KM083786">
    <property type="protein sequence ID" value="AIR09767.1"/>
    <property type="molecule type" value="mRNA"/>
</dbReference>
<keyword evidence="5 11" id="KW-0378">Hydrolase</keyword>
<evidence type="ECO:0000313" key="14">
    <source>
        <dbReference type="EMBL" id="AIR09767.1"/>
    </source>
</evidence>
<evidence type="ECO:0000256" key="5">
    <source>
        <dbReference type="ARBA" id="ARBA00022801"/>
    </source>
</evidence>
<gene>
    <name evidence="15" type="primary">SFRICE017990.2</name>
    <name evidence="15" type="ORF">SFRICE_017990.2</name>
</gene>
<dbReference type="PROSITE" id="PS00135">
    <property type="entry name" value="TRYPSIN_SER"/>
    <property type="match status" value="1"/>
</dbReference>
<dbReference type="PRINTS" id="PR00722">
    <property type="entry name" value="CHYMOTRYPSIN"/>
</dbReference>
<evidence type="ECO:0000256" key="4">
    <source>
        <dbReference type="ARBA" id="ARBA00022670"/>
    </source>
</evidence>
<dbReference type="InterPro" id="IPR033116">
    <property type="entry name" value="TRYPSIN_SER"/>
</dbReference>
<evidence type="ECO:0000256" key="6">
    <source>
        <dbReference type="ARBA" id="ARBA00022825"/>
    </source>
</evidence>
<evidence type="ECO:0000256" key="8">
    <source>
        <dbReference type="ARBA" id="ARBA00023240"/>
    </source>
</evidence>
<comment type="similarity">
    <text evidence="2">Belongs to the peptidase S1 family.</text>
</comment>
<keyword evidence="8" id="KW-1199">Hemostasis impairing toxin</keyword>
<dbReference type="FunFam" id="2.40.10.10:FF:000068">
    <property type="entry name" value="transmembrane protease serine 2"/>
    <property type="match status" value="1"/>
</dbReference>
<evidence type="ECO:0000256" key="3">
    <source>
        <dbReference type="ARBA" id="ARBA00022656"/>
    </source>
</evidence>
<dbReference type="Pfam" id="PF00089">
    <property type="entry name" value="Trypsin"/>
    <property type="match status" value="1"/>
</dbReference>
<keyword evidence="4 11" id="KW-0645">Protease</keyword>
<keyword evidence="7" id="KW-1015">Disulfide bond</keyword>
<dbReference type="SMART" id="SM00020">
    <property type="entry name" value="Tryp_SPc"/>
    <property type="match status" value="1"/>
</dbReference>
<proteinExistence type="evidence at transcript level"/>
<dbReference type="PROSITE" id="PS00134">
    <property type="entry name" value="TRYPSIN_HIS"/>
    <property type="match status" value="1"/>
</dbReference>
<evidence type="ECO:0000256" key="1">
    <source>
        <dbReference type="ARBA" id="ARBA00004239"/>
    </source>
</evidence>
<dbReference type="GO" id="GO:0090729">
    <property type="term" value="F:toxin activity"/>
    <property type="evidence" value="ECO:0007669"/>
    <property type="project" value="UniProtKB-KW"/>
</dbReference>
<name>A0A089RSY7_SPOFR</name>
<evidence type="ECO:0000256" key="11">
    <source>
        <dbReference type="RuleBase" id="RU363034"/>
    </source>
</evidence>
<feature type="signal peptide" evidence="12">
    <location>
        <begin position="1"/>
        <end position="16"/>
    </location>
</feature>
<keyword evidence="6 11" id="KW-0720">Serine protease</keyword>
<dbReference type="InterPro" id="IPR043504">
    <property type="entry name" value="Peptidase_S1_PA_chymotrypsin"/>
</dbReference>
<reference evidence="14" key="1">
    <citation type="submission" date="2014-06" db="EMBL/GenBank/DDBJ databases">
        <title>Digestive Peptidase Evolution in Holometabolous Insects Led to a Specialized Group of Enzymes in Lepidoptera.</title>
        <authorList>
            <person name="Dias R.O."/>
            <person name="Via A."/>
            <person name="Brandao M.M."/>
            <person name="Tramontano A."/>
            <person name="Silva-Filho M.C."/>
        </authorList>
    </citation>
    <scope>NUCLEOTIDE SEQUENCE</scope>
    <source>
        <strain evidence="14">SPD_tHybas_V1_15636</strain>
    </source>
</reference>
<dbReference type="InterPro" id="IPR018114">
    <property type="entry name" value="TRYPSIN_HIS"/>
</dbReference>
<sequence length="254" mass="27378">MIVAAFFAFFIATASAASNPQRIMGGQLTTIDQYPSIATLLYSENLISFFQRCGGIIINNRAILSAAHCFYGDRPINRWRIRVGSSFAHSGGVMHAPNNVIMHPDFNYSTLDSDICIVHSPSAFTFNNNVQPASIAGSNYNVGDYQPVWAAGWGSQFDGGPGSEQLRHVMVLTVNQDICRSNYGLVFIQITQNMLCSGWPIGGRDQCNGDSGGPLYHNGVVVGVCSFGLGCGLDSLHGVNVRVSRFSSWIAANA</sequence>
<keyword evidence="3" id="KW-0800">Toxin</keyword>
<feature type="chain" id="PRO_5013442810" evidence="12">
    <location>
        <begin position="17"/>
        <end position="254"/>
    </location>
</feature>
<accession>A0A089RSY7</accession>
<dbReference type="Gene3D" id="2.40.10.10">
    <property type="entry name" value="Trypsin-like serine proteases"/>
    <property type="match status" value="1"/>
</dbReference>
<dbReference type="GO" id="GO:0004252">
    <property type="term" value="F:serine-type endopeptidase activity"/>
    <property type="evidence" value="ECO:0007669"/>
    <property type="project" value="UniProtKB-EC"/>
</dbReference>
<dbReference type="GO" id="GO:0005576">
    <property type="term" value="C:extracellular region"/>
    <property type="evidence" value="ECO:0007669"/>
    <property type="project" value="UniProtKB-SubCell"/>
</dbReference>
<dbReference type="InterPro" id="IPR009003">
    <property type="entry name" value="Peptidase_S1_PA"/>
</dbReference>
<dbReference type="EMBL" id="ODYU01006287">
    <property type="protein sequence ID" value="SOQ47998.1"/>
    <property type="molecule type" value="Genomic_DNA"/>
</dbReference>
<comment type="subcellular location">
    <subcellularLocation>
        <location evidence="1">Secreted</location>
        <location evidence="1">Extracellular space</location>
    </subcellularLocation>
</comment>
<dbReference type="PROSITE" id="PS50240">
    <property type="entry name" value="TRYPSIN_DOM"/>
    <property type="match status" value="1"/>
</dbReference>
<dbReference type="PANTHER" id="PTHR24276:SF91">
    <property type="entry name" value="AT26814P-RELATED"/>
    <property type="match status" value="1"/>
</dbReference>
<dbReference type="InterPro" id="IPR001254">
    <property type="entry name" value="Trypsin_dom"/>
</dbReference>
<dbReference type="InterPro" id="IPR050430">
    <property type="entry name" value="Peptidase_S1"/>
</dbReference>
<feature type="domain" description="Peptidase S1" evidence="13">
    <location>
        <begin position="23"/>
        <end position="254"/>
    </location>
</feature>
<protein>
    <submittedName>
        <fullName evidence="15">SFRICE017990.2</fullName>
    </submittedName>
    <submittedName>
        <fullName evidence="14">Trypsin-like serine protease</fullName>
        <ecNumber evidence="14">3.4.21.4</ecNumber>
    </submittedName>
</protein>
<organism evidence="14">
    <name type="scientific">Spodoptera frugiperda</name>
    <name type="common">Fall armyworm</name>
    <dbReference type="NCBI Taxonomy" id="7108"/>
    <lineage>
        <taxon>Eukaryota</taxon>
        <taxon>Metazoa</taxon>
        <taxon>Ecdysozoa</taxon>
        <taxon>Arthropoda</taxon>
        <taxon>Hexapoda</taxon>
        <taxon>Insecta</taxon>
        <taxon>Pterygota</taxon>
        <taxon>Neoptera</taxon>
        <taxon>Endopterygota</taxon>
        <taxon>Lepidoptera</taxon>
        <taxon>Glossata</taxon>
        <taxon>Ditrysia</taxon>
        <taxon>Noctuoidea</taxon>
        <taxon>Noctuidae</taxon>
        <taxon>Amphipyrinae</taxon>
        <taxon>Spodoptera</taxon>
    </lineage>
</organism>
<keyword evidence="12" id="KW-0732">Signal</keyword>
<evidence type="ECO:0000256" key="12">
    <source>
        <dbReference type="SAM" id="SignalP"/>
    </source>
</evidence>